<name>A0A126QYR0_METOL</name>
<feature type="binding site" evidence="8">
    <location>
        <position position="216"/>
    </location>
    <ligand>
        <name>ATP</name>
        <dbReference type="ChEBI" id="CHEBI:30616"/>
    </ligand>
</feature>
<feature type="short sequence motif" description="'KMSKS' region" evidence="8">
    <location>
        <begin position="213"/>
        <end position="217"/>
    </location>
</feature>
<dbReference type="SUPFAM" id="SSF52374">
    <property type="entry name" value="Nucleotidylyl transferase"/>
    <property type="match status" value="1"/>
</dbReference>
<dbReference type="InterPro" id="IPR050489">
    <property type="entry name" value="Tyr-tRNA_synthase"/>
</dbReference>
<dbReference type="EC" id="6.1.1.1" evidence="8"/>
<evidence type="ECO:0000256" key="2">
    <source>
        <dbReference type="ARBA" id="ARBA00022598"/>
    </source>
</evidence>
<dbReference type="PROSITE" id="PS00178">
    <property type="entry name" value="AA_TRNA_LIGASE_I"/>
    <property type="match status" value="1"/>
</dbReference>
<protein>
    <recommendedName>
        <fullName evidence="8">Tyrosine--tRNA ligase</fullName>
        <ecNumber evidence="8">6.1.1.1</ecNumber>
    </recommendedName>
    <alternativeName>
        <fullName evidence="8">Tyrosyl-tRNA synthetase</fullName>
        <shortName evidence="8">TyrRS</shortName>
    </alternativeName>
</protein>
<keyword evidence="4 8" id="KW-0067">ATP-binding</keyword>
<dbReference type="GO" id="GO:0005737">
    <property type="term" value="C:cytoplasm"/>
    <property type="evidence" value="ECO:0007669"/>
    <property type="project" value="UniProtKB-SubCell"/>
</dbReference>
<dbReference type="InterPro" id="IPR023617">
    <property type="entry name" value="Tyr-tRNA-ligase_arc/euk-type"/>
</dbReference>
<comment type="catalytic activity">
    <reaction evidence="7 8">
        <text>tRNA(Tyr) + L-tyrosine + ATP = L-tyrosyl-tRNA(Tyr) + AMP + diphosphate + H(+)</text>
        <dbReference type="Rhea" id="RHEA:10220"/>
        <dbReference type="Rhea" id="RHEA-COMP:9706"/>
        <dbReference type="Rhea" id="RHEA-COMP:9707"/>
        <dbReference type="ChEBI" id="CHEBI:15378"/>
        <dbReference type="ChEBI" id="CHEBI:30616"/>
        <dbReference type="ChEBI" id="CHEBI:33019"/>
        <dbReference type="ChEBI" id="CHEBI:58315"/>
        <dbReference type="ChEBI" id="CHEBI:78442"/>
        <dbReference type="ChEBI" id="CHEBI:78536"/>
        <dbReference type="ChEBI" id="CHEBI:456215"/>
        <dbReference type="EC" id="6.1.1.1"/>
    </reaction>
</comment>
<keyword evidence="3 8" id="KW-0547">Nucleotide-binding</keyword>
<evidence type="ECO:0000256" key="1">
    <source>
        <dbReference type="ARBA" id="ARBA00022490"/>
    </source>
</evidence>
<feature type="short sequence motif" description="'HIGH' region" evidence="8">
    <location>
        <begin position="40"/>
        <end position="48"/>
    </location>
</feature>
<evidence type="ECO:0000313" key="10">
    <source>
        <dbReference type="Proteomes" id="UP000066376"/>
    </source>
</evidence>
<comment type="subunit">
    <text evidence="8">Homodimer.</text>
</comment>
<dbReference type="Gene3D" id="3.40.50.620">
    <property type="entry name" value="HUPs"/>
    <property type="match status" value="1"/>
</dbReference>
<feature type="binding site" evidence="8">
    <location>
        <position position="156"/>
    </location>
    <ligand>
        <name>L-tyrosine</name>
        <dbReference type="ChEBI" id="CHEBI:58315"/>
    </ligand>
</feature>
<proteinExistence type="inferred from homology"/>
<dbReference type="InterPro" id="IPR002305">
    <property type="entry name" value="aa-tRNA-synth_Ic"/>
</dbReference>
<dbReference type="InterPro" id="IPR014729">
    <property type="entry name" value="Rossmann-like_a/b/a_fold"/>
</dbReference>
<comment type="similarity">
    <text evidence="8">Belongs to the class-I aminoacyl-tRNA synthetase family. TyrS type 3 subfamily.</text>
</comment>
<keyword evidence="1 8" id="KW-0963">Cytoplasm</keyword>
<dbReference type="STRING" id="294671.YLM1_0249"/>
<dbReference type="InterPro" id="IPR001412">
    <property type="entry name" value="aa-tRNA-synth_I_CS"/>
</dbReference>
<dbReference type="Gene3D" id="1.10.240.10">
    <property type="entry name" value="Tyrosyl-Transfer RNA Synthetase"/>
    <property type="match status" value="1"/>
</dbReference>
<feature type="binding site" evidence="8">
    <location>
        <position position="160"/>
    </location>
    <ligand>
        <name>L-tyrosine</name>
        <dbReference type="ChEBI" id="CHEBI:58315"/>
    </ligand>
</feature>
<dbReference type="HAMAP" id="MF_02008">
    <property type="entry name" value="Tyr_tRNA_synth_type3"/>
    <property type="match status" value="1"/>
</dbReference>
<dbReference type="AlphaFoldDB" id="A0A126QYR0"/>
<keyword evidence="2 8" id="KW-0436">Ligase</keyword>
<comment type="subcellular location">
    <subcellularLocation>
        <location evidence="8">Cytoplasm</location>
    </subcellularLocation>
</comment>
<sequence length="321" mass="36301">MNIEEKIELIQEGTLEIIDIDELKEKLNKENLIAYTGYEPSGKIHLGHAVTIMKLKQLQNLGFKIKILLADYHAFLNGKGTVEEIAETAKYNKKCFQGLGLAEDTEYILGSSFQTGSDYTNDVYQLATLTTLKRAKRSMDQVSRHDDNPKVASVVYPLMQTVDMSALEVDVALGGMEQRKIQMLARENLPRIGKESPVCIHTPLIHGLDGDEKMSSSKGNYIAVDDDEKTIKEKIRKSYCPQGELEGNPILEIADYFVFTQQDTLVIERPEKFGGNLELTKDELYEIYGEGNLHPMDLKNAITKFLIEFLKPVRDFMNSDQ</sequence>
<dbReference type="InterPro" id="IPR002307">
    <property type="entry name" value="Tyr-tRNA-ligase"/>
</dbReference>
<feature type="binding site" evidence="8">
    <location>
        <position position="35"/>
    </location>
    <ligand>
        <name>L-tyrosine</name>
        <dbReference type="ChEBI" id="CHEBI:58315"/>
    </ligand>
</feature>
<gene>
    <name evidence="8" type="primary">tyrS</name>
    <name evidence="9" type="ORF">YLM1_0249</name>
</gene>
<evidence type="ECO:0000256" key="3">
    <source>
        <dbReference type="ARBA" id="ARBA00022741"/>
    </source>
</evidence>
<reference evidence="10" key="2">
    <citation type="submission" date="2016-02" db="EMBL/GenBank/DDBJ databases">
        <title>The draft genome sequence of the rumen methanogen Methanobrevibacter olleyae YLM1.</title>
        <authorList>
            <consortium name="New Zealand Agricultural Greenhouse Gas Research Centre/Pastoral Greenhouse Gas Research Consortium"/>
            <person name="Kelly W.J."/>
            <person name="Li D."/>
            <person name="Lambie S.C."/>
            <person name="Attwood G.T."/>
            <person name="Altermann E."/>
            <person name="Leahy S.C."/>
        </authorList>
    </citation>
    <scope>NUCLEOTIDE SEQUENCE [LARGE SCALE GENOMIC DNA]</scope>
    <source>
        <strain evidence="10">YLM1</strain>
    </source>
</reference>
<dbReference type="InterPro" id="IPR023684">
    <property type="entry name" value="Tyr-tRNA-ligase_3"/>
</dbReference>
<dbReference type="PIRSF" id="PIRSF006588">
    <property type="entry name" value="TyrRS_arch_euk"/>
    <property type="match status" value="1"/>
</dbReference>
<feature type="binding site" evidence="8">
    <location>
        <position position="163"/>
    </location>
    <ligand>
        <name>L-tyrosine</name>
        <dbReference type="ChEBI" id="CHEBI:58315"/>
    </ligand>
</feature>
<dbReference type="NCBIfam" id="TIGR00234">
    <property type="entry name" value="tyrS"/>
    <property type="match status" value="1"/>
</dbReference>
<dbReference type="Proteomes" id="UP000066376">
    <property type="component" value="Chromosome"/>
</dbReference>
<evidence type="ECO:0000256" key="4">
    <source>
        <dbReference type="ARBA" id="ARBA00022840"/>
    </source>
</evidence>
<dbReference type="KEGG" id="mol:YLM1_0249"/>
<evidence type="ECO:0000313" key="9">
    <source>
        <dbReference type="EMBL" id="AMK14809.1"/>
    </source>
</evidence>
<dbReference type="GO" id="GO:0004831">
    <property type="term" value="F:tyrosine-tRNA ligase activity"/>
    <property type="evidence" value="ECO:0007669"/>
    <property type="project" value="UniProtKB-UniRule"/>
</dbReference>
<keyword evidence="5 8" id="KW-0648">Protein biosynthesis</keyword>
<dbReference type="PATRIC" id="fig|294671.3.peg.250"/>
<dbReference type="GO" id="GO:0005524">
    <property type="term" value="F:ATP binding"/>
    <property type="evidence" value="ECO:0007669"/>
    <property type="project" value="UniProtKB-UniRule"/>
</dbReference>
<dbReference type="PANTHER" id="PTHR46264:SF4">
    <property type="entry name" value="TYROSINE--TRNA LIGASE, CYTOPLASMIC"/>
    <property type="match status" value="1"/>
</dbReference>
<comment type="function">
    <text evidence="8">Catalyzes the attachment of tyrosine to tRNA(Tyr) in a two-step reaction: tyrosine is first activated by ATP to form Tyr-AMP and then transferred to the acceptor end of tRNA(Tyr).</text>
</comment>
<accession>A0A126QYR0</accession>
<dbReference type="Pfam" id="PF00579">
    <property type="entry name" value="tRNA-synt_1b"/>
    <property type="match status" value="1"/>
</dbReference>
<dbReference type="PANTHER" id="PTHR46264">
    <property type="entry name" value="TYROSINE-TRNA LIGASE"/>
    <property type="match status" value="1"/>
</dbReference>
<keyword evidence="10" id="KW-1185">Reference proteome</keyword>
<evidence type="ECO:0000256" key="5">
    <source>
        <dbReference type="ARBA" id="ARBA00022917"/>
    </source>
</evidence>
<dbReference type="GeneID" id="28488549"/>
<dbReference type="PRINTS" id="PR01040">
    <property type="entry name" value="TRNASYNTHTYR"/>
</dbReference>
<evidence type="ECO:0000256" key="7">
    <source>
        <dbReference type="ARBA" id="ARBA00048248"/>
    </source>
</evidence>
<dbReference type="EMBL" id="CP014265">
    <property type="protein sequence ID" value="AMK14809.1"/>
    <property type="molecule type" value="Genomic_DNA"/>
</dbReference>
<feature type="binding site" evidence="8">
    <location>
        <position position="178"/>
    </location>
    <ligand>
        <name>L-tyrosine</name>
        <dbReference type="ChEBI" id="CHEBI:58315"/>
    </ligand>
</feature>
<dbReference type="RefSeq" id="WP_067145536.1">
    <property type="nucleotide sequence ID" value="NZ_CP014265.1"/>
</dbReference>
<organism evidence="9 10">
    <name type="scientific">Methanobrevibacter olleyae</name>
    <dbReference type="NCBI Taxonomy" id="294671"/>
    <lineage>
        <taxon>Archaea</taxon>
        <taxon>Methanobacteriati</taxon>
        <taxon>Methanobacteriota</taxon>
        <taxon>Methanomada group</taxon>
        <taxon>Methanobacteria</taxon>
        <taxon>Methanobacteriales</taxon>
        <taxon>Methanobacteriaceae</taxon>
        <taxon>Methanobrevibacter</taxon>
    </lineage>
</organism>
<dbReference type="NCBIfam" id="NF006330">
    <property type="entry name" value="PRK08560.1"/>
    <property type="match status" value="1"/>
</dbReference>
<evidence type="ECO:0000256" key="8">
    <source>
        <dbReference type="HAMAP-Rule" id="MF_02008"/>
    </source>
</evidence>
<reference evidence="9 10" key="1">
    <citation type="journal article" date="2016" name="Genome Announc.">
        <title>Draft Genome Sequence of the Rumen Methanogen Methanobrevibacter olleyae YLM1.</title>
        <authorList>
            <person name="Kelly W.J."/>
            <person name="Li D."/>
            <person name="Lambie S.C."/>
            <person name="Cox F."/>
            <person name="Attwood G.T."/>
            <person name="Altermann E."/>
            <person name="Leahy S.C."/>
        </authorList>
    </citation>
    <scope>NUCLEOTIDE SEQUENCE [LARGE SCALE GENOMIC DNA]</scope>
    <source>
        <strain evidence="9 10">YLM1</strain>
    </source>
</reference>
<keyword evidence="6 8" id="KW-0030">Aminoacyl-tRNA synthetase</keyword>
<evidence type="ECO:0000256" key="6">
    <source>
        <dbReference type="ARBA" id="ARBA00023146"/>
    </source>
</evidence>
<dbReference type="GO" id="GO:0006437">
    <property type="term" value="P:tyrosyl-tRNA aminoacylation"/>
    <property type="evidence" value="ECO:0007669"/>
    <property type="project" value="UniProtKB-UniRule"/>
</dbReference>